<dbReference type="InterPro" id="IPR001279">
    <property type="entry name" value="Metallo-B-lactamas"/>
</dbReference>
<sequence length="264" mass="28879">MAEHARKDRPARRWGRTLRRVVGWSALGTVSLLLALLAAFLVSGCTAFGGTPDGPRLVRATQSPQWSEGQFQNPQPLWSDSRGAWRRLLFGTSPQGQQPSAPVPTVNTDPALLRTPPASGLRTTWFGHSSALVEIDGSRVLVDLLWSERASPVSWAGPRRWFAPPIALADLPAIDVVVISHDHVDHLDYASITAMRSWNTRFVVPLGLARTLRSGASPRSASPNWTGGSRPRSTVCRWWPRRRGTPPGGAWIRAATRPYGPASH</sequence>
<accession>A0A7V8FJ32</accession>
<dbReference type="SUPFAM" id="SSF56281">
    <property type="entry name" value="Metallo-hydrolase/oxidoreductase"/>
    <property type="match status" value="1"/>
</dbReference>
<comment type="caution">
    <text evidence="3">The sequence shown here is derived from an EMBL/GenBank/DDBJ whole genome shotgun (WGS) entry which is preliminary data.</text>
</comment>
<dbReference type="Gene3D" id="3.60.15.10">
    <property type="entry name" value="Ribonuclease Z/Hydroxyacylglutathione hydrolase-like"/>
    <property type="match status" value="1"/>
</dbReference>
<keyword evidence="1" id="KW-0812">Transmembrane</keyword>
<dbReference type="PANTHER" id="PTHR15032">
    <property type="entry name" value="N-ACYL-PHOSPHATIDYLETHANOLAMINE-HYDROLYZING PHOSPHOLIPASE D"/>
    <property type="match status" value="1"/>
</dbReference>
<feature type="transmembrane region" description="Helical" evidence="1">
    <location>
        <begin position="21"/>
        <end position="42"/>
    </location>
</feature>
<dbReference type="Pfam" id="PF12706">
    <property type="entry name" value="Lactamase_B_2"/>
    <property type="match status" value="1"/>
</dbReference>
<dbReference type="GO" id="GO:0005737">
    <property type="term" value="C:cytoplasm"/>
    <property type="evidence" value="ECO:0007669"/>
    <property type="project" value="TreeGrafter"/>
</dbReference>
<evidence type="ECO:0000313" key="3">
    <source>
        <dbReference type="EMBL" id="KAF1016973.1"/>
    </source>
</evidence>
<evidence type="ECO:0000313" key="4">
    <source>
        <dbReference type="Proteomes" id="UP000487117"/>
    </source>
</evidence>
<keyword evidence="1" id="KW-1133">Transmembrane helix</keyword>
<dbReference type="EMBL" id="WNDS01000001">
    <property type="protein sequence ID" value="KAF1016973.1"/>
    <property type="molecule type" value="Genomic_DNA"/>
</dbReference>
<keyword evidence="1" id="KW-0472">Membrane</keyword>
<dbReference type="PANTHER" id="PTHR15032:SF4">
    <property type="entry name" value="N-ACYL-PHOSPHATIDYLETHANOLAMINE-HYDROLYZING PHOSPHOLIPASE D"/>
    <property type="match status" value="1"/>
</dbReference>
<protein>
    <recommendedName>
        <fullName evidence="2">Metallo-beta-lactamase domain-containing protein</fullName>
    </recommendedName>
</protein>
<evidence type="ECO:0000256" key="1">
    <source>
        <dbReference type="SAM" id="Phobius"/>
    </source>
</evidence>
<dbReference type="InterPro" id="IPR036866">
    <property type="entry name" value="RibonucZ/Hydroxyglut_hydro"/>
</dbReference>
<name>A0A7V8FJ32_STEMA</name>
<evidence type="ECO:0000259" key="2">
    <source>
        <dbReference type="Pfam" id="PF12706"/>
    </source>
</evidence>
<organism evidence="3 4">
    <name type="scientific">Stenotrophomonas maltophilia</name>
    <name type="common">Pseudomonas maltophilia</name>
    <name type="synonym">Xanthomonas maltophilia</name>
    <dbReference type="NCBI Taxonomy" id="40324"/>
    <lineage>
        <taxon>Bacteria</taxon>
        <taxon>Pseudomonadati</taxon>
        <taxon>Pseudomonadota</taxon>
        <taxon>Gammaproteobacteria</taxon>
        <taxon>Lysobacterales</taxon>
        <taxon>Lysobacteraceae</taxon>
        <taxon>Stenotrophomonas</taxon>
        <taxon>Stenotrophomonas maltophilia group</taxon>
    </lineage>
</organism>
<feature type="domain" description="Metallo-beta-lactamase" evidence="2">
    <location>
        <begin position="139"/>
        <end position="222"/>
    </location>
</feature>
<reference evidence="4" key="1">
    <citation type="journal article" date="2020" name="MBio">
        <title>Horizontal gene transfer to a defensive symbiont with a reduced genome amongst a multipartite beetle microbiome.</title>
        <authorList>
            <person name="Waterworth S.C."/>
            <person name="Florez L.V."/>
            <person name="Rees E.R."/>
            <person name="Hertweck C."/>
            <person name="Kaltenpoth M."/>
            <person name="Kwan J.C."/>
        </authorList>
    </citation>
    <scope>NUCLEOTIDE SEQUENCE [LARGE SCALE GENOMIC DNA]</scope>
</reference>
<gene>
    <name evidence="3" type="ORF">GAK31_00232</name>
</gene>
<dbReference type="Proteomes" id="UP000487117">
    <property type="component" value="Unassembled WGS sequence"/>
</dbReference>
<dbReference type="AlphaFoldDB" id="A0A7V8FJ32"/>
<proteinExistence type="predicted"/>